<reference evidence="1 2" key="1">
    <citation type="journal article" date="2016" name="Nat. Commun.">
        <title>Thousands of microbial genomes shed light on interconnected biogeochemical processes in an aquifer system.</title>
        <authorList>
            <person name="Anantharaman K."/>
            <person name="Brown C.T."/>
            <person name="Hug L.A."/>
            <person name="Sharon I."/>
            <person name="Castelle C.J."/>
            <person name="Probst A.J."/>
            <person name="Thomas B.C."/>
            <person name="Singh A."/>
            <person name="Wilkins M.J."/>
            <person name="Karaoz U."/>
            <person name="Brodie E.L."/>
            <person name="Williams K.H."/>
            <person name="Hubbard S.S."/>
            <person name="Banfield J.F."/>
        </authorList>
    </citation>
    <scope>NUCLEOTIDE SEQUENCE [LARGE SCALE GENOMIC DNA]</scope>
</reference>
<dbReference type="STRING" id="1802701.A3A33_01380"/>
<dbReference type="SUPFAM" id="SSF51658">
    <property type="entry name" value="Xylose isomerase-like"/>
    <property type="match status" value="1"/>
</dbReference>
<organism evidence="1 2">
    <name type="scientific">Candidatus Yanofskybacteria bacterium RIFCSPLOWO2_01_FULL_49_25</name>
    <dbReference type="NCBI Taxonomy" id="1802701"/>
    <lineage>
        <taxon>Bacteria</taxon>
        <taxon>Candidatus Yanofskyibacteriota</taxon>
    </lineage>
</organism>
<accession>A0A1F8GZA2</accession>
<gene>
    <name evidence="1" type="ORF">A3A33_01380</name>
</gene>
<dbReference type="Gene3D" id="3.20.20.150">
    <property type="entry name" value="Divalent-metal-dependent TIM barrel enzymes"/>
    <property type="match status" value="1"/>
</dbReference>
<dbReference type="Proteomes" id="UP000179047">
    <property type="component" value="Unassembled WGS sequence"/>
</dbReference>
<dbReference type="EMBL" id="MGKP01000001">
    <property type="protein sequence ID" value="OGN29956.1"/>
    <property type="molecule type" value="Genomic_DNA"/>
</dbReference>
<name>A0A1F8GZA2_9BACT</name>
<dbReference type="AlphaFoldDB" id="A0A1F8GZA2"/>
<evidence type="ECO:0000313" key="1">
    <source>
        <dbReference type="EMBL" id="OGN29956.1"/>
    </source>
</evidence>
<evidence type="ECO:0000313" key="2">
    <source>
        <dbReference type="Proteomes" id="UP000179047"/>
    </source>
</evidence>
<protein>
    <recommendedName>
        <fullName evidence="3">Xylose isomerase-like TIM barrel domain-containing protein</fullName>
    </recommendedName>
</protein>
<sequence>MIKLVIPFLLTDYKQIPPQLLNGGYYLEGDVFDTQQLIDRGDRLRIEKNISYLVSTYPNQLINMHFPNEHADYLSSRHLKKLLIEFLALGAQYGVQRIILHANCIRPLISFDGQNLNKLRDKYVLLYETLNHEAEKQNIQICIENMPLIGNEGNDFDSIFVFPSDFKKIKYSHIKINWDIGHWAYTLYMLNLISSIHPTIQTPPDVLDDFFKLKDSITNMHFSSFRGVAFPKTGLCKEGYHPRKGDFEEKALQSLMRRIHAWKKEIPVTLEIQDTDYHNRQELLETVNWFKKSVFTSRS</sequence>
<dbReference type="InterPro" id="IPR036237">
    <property type="entry name" value="Xyl_isomerase-like_sf"/>
</dbReference>
<evidence type="ECO:0008006" key="3">
    <source>
        <dbReference type="Google" id="ProtNLM"/>
    </source>
</evidence>
<comment type="caution">
    <text evidence="1">The sequence shown here is derived from an EMBL/GenBank/DDBJ whole genome shotgun (WGS) entry which is preliminary data.</text>
</comment>
<proteinExistence type="predicted"/>